<dbReference type="AlphaFoldDB" id="A0AA37XIN2"/>
<feature type="transmembrane region" description="Helical" evidence="1">
    <location>
        <begin position="12"/>
        <end position="32"/>
    </location>
</feature>
<keyword evidence="3" id="KW-1185">Reference proteome</keyword>
<dbReference type="RefSeq" id="WP_284251868.1">
    <property type="nucleotide sequence ID" value="NZ_BSUM01000001.1"/>
</dbReference>
<protein>
    <recommendedName>
        <fullName evidence="4">DUF4230 domain-containing protein</fullName>
    </recommendedName>
</protein>
<evidence type="ECO:0000313" key="2">
    <source>
        <dbReference type="EMBL" id="GMA33200.1"/>
    </source>
</evidence>
<reference evidence="2" key="1">
    <citation type="journal article" date="2014" name="Int. J. Syst. Evol. Microbiol.">
        <title>Complete genome sequence of Corynebacterium casei LMG S-19264T (=DSM 44701T), isolated from a smear-ripened cheese.</title>
        <authorList>
            <consortium name="US DOE Joint Genome Institute (JGI-PGF)"/>
            <person name="Walter F."/>
            <person name="Albersmeier A."/>
            <person name="Kalinowski J."/>
            <person name="Ruckert C."/>
        </authorList>
    </citation>
    <scope>NUCLEOTIDE SEQUENCE</scope>
    <source>
        <strain evidence="2">NBRC 112290</strain>
    </source>
</reference>
<accession>A0AA37XIN2</accession>
<gene>
    <name evidence="2" type="ORF">GCM10025875_31920</name>
</gene>
<reference evidence="2" key="2">
    <citation type="submission" date="2023-02" db="EMBL/GenBank/DDBJ databases">
        <authorList>
            <person name="Sun Q."/>
            <person name="Mori K."/>
        </authorList>
    </citation>
    <scope>NUCLEOTIDE SEQUENCE</scope>
    <source>
        <strain evidence="2">NBRC 112290</strain>
    </source>
</reference>
<proteinExistence type="predicted"/>
<name>A0AA37XIN2_9MICO</name>
<dbReference type="EMBL" id="BSUM01000001">
    <property type="protein sequence ID" value="GMA33200.1"/>
    <property type="molecule type" value="Genomic_DNA"/>
</dbReference>
<keyword evidence="1" id="KW-1133">Transmembrane helix</keyword>
<comment type="caution">
    <text evidence="2">The sequence shown here is derived from an EMBL/GenBank/DDBJ whole genome shotgun (WGS) entry which is preliminary data.</text>
</comment>
<dbReference type="Proteomes" id="UP001157161">
    <property type="component" value="Unassembled WGS sequence"/>
</dbReference>
<evidence type="ECO:0000313" key="3">
    <source>
        <dbReference type="Proteomes" id="UP001157161"/>
    </source>
</evidence>
<evidence type="ECO:0000256" key="1">
    <source>
        <dbReference type="SAM" id="Phobius"/>
    </source>
</evidence>
<keyword evidence="1" id="KW-0472">Membrane</keyword>
<organism evidence="2 3">
    <name type="scientific">Litorihabitans aurantiacus</name>
    <dbReference type="NCBI Taxonomy" id="1930061"/>
    <lineage>
        <taxon>Bacteria</taxon>
        <taxon>Bacillati</taxon>
        <taxon>Actinomycetota</taxon>
        <taxon>Actinomycetes</taxon>
        <taxon>Micrococcales</taxon>
        <taxon>Beutenbergiaceae</taxon>
        <taxon>Litorihabitans</taxon>
    </lineage>
</organism>
<sequence length="215" mass="23152">MTTRSQAGSRPWLGWLGWLAAAVLTILLVLTLTGRFDLSAPTVTTDRVTRDVSVLDAVETEEQVVLLTLGIQGLLEESSTGEVLGITIPGSARSSFMRYEFSALAGIEGEDVAIEETGEGEYLITIPEFVLIGHDDESFELVVENNGVLSFVTPEIDEVEMVGTILDGGVEQEYLDSNDELLREQAMAFYRGIVSGIDPDAAVAFEFAEGAGGRD</sequence>
<keyword evidence="1" id="KW-0812">Transmembrane</keyword>
<evidence type="ECO:0008006" key="4">
    <source>
        <dbReference type="Google" id="ProtNLM"/>
    </source>
</evidence>